<gene>
    <name evidence="3" type="ORF">BTA35_0215730</name>
</gene>
<dbReference type="STRING" id="966.BTA35_0215730"/>
<dbReference type="SUPFAM" id="SSF55073">
    <property type="entry name" value="Nucleotide cyclase"/>
    <property type="match status" value="1"/>
</dbReference>
<evidence type="ECO:0000259" key="2">
    <source>
        <dbReference type="PROSITE" id="PS50887"/>
    </source>
</evidence>
<dbReference type="SMART" id="SM00065">
    <property type="entry name" value="GAF"/>
    <property type="match status" value="1"/>
</dbReference>
<dbReference type="CDD" id="cd01948">
    <property type="entry name" value="EAL"/>
    <property type="match status" value="1"/>
</dbReference>
<dbReference type="SUPFAM" id="SSF141868">
    <property type="entry name" value="EAL domain-like"/>
    <property type="match status" value="1"/>
</dbReference>
<dbReference type="Gene3D" id="3.30.450.40">
    <property type="match status" value="1"/>
</dbReference>
<dbReference type="Gene3D" id="3.20.20.450">
    <property type="entry name" value="EAL domain"/>
    <property type="match status" value="1"/>
</dbReference>
<dbReference type="SUPFAM" id="SSF55781">
    <property type="entry name" value="GAF domain-like"/>
    <property type="match status" value="1"/>
</dbReference>
<dbReference type="Pfam" id="PF13188">
    <property type="entry name" value="PAS_8"/>
    <property type="match status" value="1"/>
</dbReference>
<dbReference type="Gene3D" id="3.30.70.270">
    <property type="match status" value="1"/>
</dbReference>
<dbReference type="SUPFAM" id="SSF55785">
    <property type="entry name" value="PYP-like sensor domain (PAS domain)"/>
    <property type="match status" value="1"/>
</dbReference>
<dbReference type="SMART" id="SM00267">
    <property type="entry name" value="GGDEF"/>
    <property type="match status" value="1"/>
</dbReference>
<dbReference type="CDD" id="cd01949">
    <property type="entry name" value="GGDEF"/>
    <property type="match status" value="1"/>
</dbReference>
<reference evidence="3" key="1">
    <citation type="submission" date="2017-02" db="EMBL/GenBank/DDBJ databases">
        <title>Draft Genome Sequence of the Salt Water Bacterium Oceanospirillum linum ATCC 11336.</title>
        <authorList>
            <person name="Trachtenberg A.M."/>
            <person name="Carney J.G."/>
            <person name="Linnane J.D."/>
            <person name="Rheaume B.A."/>
            <person name="Pitts N.L."/>
            <person name="Mykles D.L."/>
            <person name="Maclea K.S."/>
        </authorList>
    </citation>
    <scope>NUCLEOTIDE SEQUENCE [LARGE SCALE GENOMIC DNA]</scope>
    <source>
        <strain evidence="3">ATCC 11336</strain>
    </source>
</reference>
<evidence type="ECO:0000259" key="1">
    <source>
        <dbReference type="PROSITE" id="PS50883"/>
    </source>
</evidence>
<feature type="domain" description="GGDEF" evidence="2">
    <location>
        <begin position="325"/>
        <end position="465"/>
    </location>
</feature>
<sequence>MNNSKWYQVFQQATSGILILSLEGEVIHCNPAAAEFWGTPISEQTEHDILSLLNTCSDELIQLFSDPEQMELSQTLNMGLPALIEQHPYILQTTNPSAWLTFTIAPLKNEQGQLTELMVSHNDVSDLAFSRQMIENTALGVSSLSGQDFFESLVTHLARIFNAKYAFIGLFDDSRESIRTLALCANGAIADNFSYAIKGTPCDDVIGHKTCAICTGVRNLYPDDLLLQEMGIEGYIGSPIFHPDGSALGIIVVLNTKPLKQIDQFKSILEIFAARAGSEVQRMDAEQQIHRMAYEDYLTHLPNRARLYQELHELKIRSAGKNTEPHSALFMIDLDHFKTINDALGHDIGDEIIRKTGERLRQKLPEGIFLSRIGGDEFVLLLHDSHEGIDTPEVELLAEKVLFLLSQPFQIGDRIINIGASIGAVLFPQVNLAEDFSELDLMRYADIALYQAKNAGRERCVIYSPEHQQEVNDRLEIERGLRVALESDQLKIYMQPQVNLAGQIQSAEVLLRWLHPEQGMIPPFHFIPIAEETGLILRLGHWVLDKTLEQISRWQAEKTVFPAQISINVSAWQFSQPDFVAHTRSLCDKWQIDPQCIVLELTETALLRDITETRQKLDALRHTGFRVSLDDFGTGYSSLAYLRDLPLDELKIDKSFIDEIQPGSRQPLVESMIAIGKHMKMDVIAEGVETAEQALQLSEMGCIKYQGFHFARPMPAEEIPQWIIDRNKRRK</sequence>
<dbReference type="InterPro" id="IPR035919">
    <property type="entry name" value="EAL_sf"/>
</dbReference>
<dbReference type="InterPro" id="IPR003018">
    <property type="entry name" value="GAF"/>
</dbReference>
<dbReference type="Pfam" id="PF00990">
    <property type="entry name" value="GGDEF"/>
    <property type="match status" value="1"/>
</dbReference>
<dbReference type="InterPro" id="IPR001633">
    <property type="entry name" value="EAL_dom"/>
</dbReference>
<dbReference type="PROSITE" id="PS50887">
    <property type="entry name" value="GGDEF"/>
    <property type="match status" value="1"/>
</dbReference>
<dbReference type="Pfam" id="PF00563">
    <property type="entry name" value="EAL"/>
    <property type="match status" value="1"/>
</dbReference>
<dbReference type="EMBL" id="MTSD02000010">
    <property type="protein sequence ID" value="OOV85959.1"/>
    <property type="molecule type" value="Genomic_DNA"/>
</dbReference>
<dbReference type="SMART" id="SM00091">
    <property type="entry name" value="PAS"/>
    <property type="match status" value="1"/>
</dbReference>
<organism evidence="3 4">
    <name type="scientific">Oceanospirillum linum</name>
    <dbReference type="NCBI Taxonomy" id="966"/>
    <lineage>
        <taxon>Bacteria</taxon>
        <taxon>Pseudomonadati</taxon>
        <taxon>Pseudomonadota</taxon>
        <taxon>Gammaproteobacteria</taxon>
        <taxon>Oceanospirillales</taxon>
        <taxon>Oceanospirillaceae</taxon>
        <taxon>Oceanospirillum</taxon>
    </lineage>
</organism>
<dbReference type="InterPro" id="IPR052155">
    <property type="entry name" value="Biofilm_reg_signaling"/>
</dbReference>
<name>A0A1T1H7V2_OCELI</name>
<dbReference type="InterPro" id="IPR000160">
    <property type="entry name" value="GGDEF_dom"/>
</dbReference>
<dbReference type="PANTHER" id="PTHR44757:SF2">
    <property type="entry name" value="BIOFILM ARCHITECTURE MAINTENANCE PROTEIN MBAA"/>
    <property type="match status" value="1"/>
</dbReference>
<evidence type="ECO:0000313" key="4">
    <source>
        <dbReference type="Proteomes" id="UP000190064"/>
    </source>
</evidence>
<dbReference type="InterPro" id="IPR000014">
    <property type="entry name" value="PAS"/>
</dbReference>
<dbReference type="RefSeq" id="WP_078320765.1">
    <property type="nucleotide sequence ID" value="NZ_FXTS01000011.1"/>
</dbReference>
<keyword evidence="4" id="KW-1185">Reference proteome</keyword>
<dbReference type="PROSITE" id="PS50883">
    <property type="entry name" value="EAL"/>
    <property type="match status" value="1"/>
</dbReference>
<dbReference type="NCBIfam" id="TIGR00254">
    <property type="entry name" value="GGDEF"/>
    <property type="match status" value="1"/>
</dbReference>
<evidence type="ECO:0000313" key="3">
    <source>
        <dbReference type="EMBL" id="OOV85959.1"/>
    </source>
</evidence>
<comment type="caution">
    <text evidence="3">The sequence shown here is derived from an EMBL/GenBank/DDBJ whole genome shotgun (WGS) entry which is preliminary data.</text>
</comment>
<dbReference type="PANTHER" id="PTHR44757">
    <property type="entry name" value="DIGUANYLATE CYCLASE DGCP"/>
    <property type="match status" value="1"/>
</dbReference>
<dbReference type="InterPro" id="IPR035965">
    <property type="entry name" value="PAS-like_dom_sf"/>
</dbReference>
<feature type="domain" description="EAL" evidence="1">
    <location>
        <begin position="474"/>
        <end position="727"/>
    </location>
</feature>
<dbReference type="SMART" id="SM00052">
    <property type="entry name" value="EAL"/>
    <property type="match status" value="1"/>
</dbReference>
<dbReference type="AlphaFoldDB" id="A0A1T1H7V2"/>
<proteinExistence type="predicted"/>
<dbReference type="Proteomes" id="UP000190064">
    <property type="component" value="Unassembled WGS sequence"/>
</dbReference>
<protein>
    <submittedName>
        <fullName evidence="3">Uncharacterized protein</fullName>
    </submittedName>
</protein>
<dbReference type="InterPro" id="IPR029016">
    <property type="entry name" value="GAF-like_dom_sf"/>
</dbReference>
<dbReference type="InterPro" id="IPR029787">
    <property type="entry name" value="Nucleotide_cyclase"/>
</dbReference>
<dbReference type="CDD" id="cd00130">
    <property type="entry name" value="PAS"/>
    <property type="match status" value="1"/>
</dbReference>
<dbReference type="Gene3D" id="3.30.450.20">
    <property type="entry name" value="PAS domain"/>
    <property type="match status" value="1"/>
</dbReference>
<accession>A0A1T1H7V2</accession>
<dbReference type="InterPro" id="IPR043128">
    <property type="entry name" value="Rev_trsase/Diguanyl_cyclase"/>
</dbReference>